<evidence type="ECO:0000313" key="3">
    <source>
        <dbReference type="Proteomes" id="UP000073492"/>
    </source>
</evidence>
<sequence length="452" mass="50930">MPNQISTPDRTASIGKPTSASAIPDPTGEGAGLEEPTAVMPAGTDTIPSHVMAYQEIVRGRCAPFTGCPKHHEDNEYSTDASPLQRAHSWIKSPLQQVIQEPNTVTTTVTATIAAISTPKTKPSYVPGKADPHKTYRKALIVSSIKKENTSWVAQNLPDIDAYIYVNDDPDAILTVPKNKFNEVMTYLTFIIDHYDRLPEIMIFIHAHARTHHNPAMMGMTADLINNLNPQRVMREGYMNLNCGAWKTGECTAQMRPAEGMPFGSHIDAWKALFPEYPLPQILGGSCCAQFAVSKERVRQIPLETFKRWRSWLLETKLSGMGFFFEYLWQFIFKGEHVYCPASWSCYCDGFGLCFGGEAEYMKYVRLQSGKDKLVQSVDEINAMGRHGIEKSKDGKYDLPDADVKRRVSFRKAIEDIDIEIKRMLTIAKERGRNPKLRAEELGRKWEEGDFV</sequence>
<dbReference type="InterPro" id="IPR021838">
    <property type="entry name" value="DUF3431"/>
</dbReference>
<name>A0A139IMJ3_9PEZI</name>
<keyword evidence="3" id="KW-1185">Reference proteome</keyword>
<protein>
    <submittedName>
        <fullName evidence="2">Uncharacterized protein</fullName>
    </submittedName>
</protein>
<dbReference type="EMBL" id="LFZO01000047">
    <property type="protein sequence ID" value="KXT15981.1"/>
    <property type="molecule type" value="Genomic_DNA"/>
</dbReference>
<dbReference type="OrthoDB" id="426718at2759"/>
<dbReference type="AlphaFoldDB" id="A0A139IMJ3"/>
<dbReference type="PANTHER" id="PTHR37490">
    <property type="entry name" value="EXPRESSED PROTEIN"/>
    <property type="match status" value="1"/>
</dbReference>
<organism evidence="2 3">
    <name type="scientific">Pseudocercospora musae</name>
    <dbReference type="NCBI Taxonomy" id="113226"/>
    <lineage>
        <taxon>Eukaryota</taxon>
        <taxon>Fungi</taxon>
        <taxon>Dikarya</taxon>
        <taxon>Ascomycota</taxon>
        <taxon>Pezizomycotina</taxon>
        <taxon>Dothideomycetes</taxon>
        <taxon>Dothideomycetidae</taxon>
        <taxon>Mycosphaerellales</taxon>
        <taxon>Mycosphaerellaceae</taxon>
        <taxon>Pseudocercospora</taxon>
    </lineage>
</organism>
<evidence type="ECO:0000256" key="1">
    <source>
        <dbReference type="SAM" id="MobiDB-lite"/>
    </source>
</evidence>
<comment type="caution">
    <text evidence="2">The sequence shown here is derived from an EMBL/GenBank/DDBJ whole genome shotgun (WGS) entry which is preliminary data.</text>
</comment>
<reference evidence="2 3" key="1">
    <citation type="submission" date="2015-07" db="EMBL/GenBank/DDBJ databases">
        <title>Comparative genomics of the Sigatoka disease complex on banana suggests a link between parallel evolutionary changes in Pseudocercospora fijiensis and Pseudocercospora eumusae and increased virulence on the banana host.</title>
        <authorList>
            <person name="Chang T.-C."/>
            <person name="Salvucci A."/>
            <person name="Crous P.W."/>
            <person name="Stergiopoulos I."/>
        </authorList>
    </citation>
    <scope>NUCLEOTIDE SEQUENCE [LARGE SCALE GENOMIC DNA]</scope>
    <source>
        <strain evidence="2 3">CBS 116634</strain>
    </source>
</reference>
<evidence type="ECO:0000313" key="2">
    <source>
        <dbReference type="EMBL" id="KXT15981.1"/>
    </source>
</evidence>
<dbReference type="STRING" id="113226.A0A139IMJ3"/>
<feature type="region of interest" description="Disordered" evidence="1">
    <location>
        <begin position="1"/>
        <end position="45"/>
    </location>
</feature>
<proteinExistence type="predicted"/>
<dbReference type="Pfam" id="PF11913">
    <property type="entry name" value="DUF3431"/>
    <property type="match status" value="1"/>
</dbReference>
<feature type="compositionally biased region" description="Polar residues" evidence="1">
    <location>
        <begin position="1"/>
        <end position="21"/>
    </location>
</feature>
<dbReference type="PANTHER" id="PTHR37490:SF3">
    <property type="entry name" value="DUF3431 DOMAIN CONTAINING PROTEIN"/>
    <property type="match status" value="1"/>
</dbReference>
<accession>A0A139IMJ3</accession>
<dbReference type="Proteomes" id="UP000073492">
    <property type="component" value="Unassembled WGS sequence"/>
</dbReference>
<gene>
    <name evidence="2" type="ORF">AC579_1461</name>
</gene>